<accession>A0ABS6EJA4</accession>
<keyword evidence="3" id="KW-1185">Reference proteome</keyword>
<name>A0ABS6EJA4_9CLOT</name>
<dbReference type="PANTHER" id="PTHR43415:SF5">
    <property type="entry name" value="ACETYLTRANSFERASE"/>
    <property type="match status" value="1"/>
</dbReference>
<dbReference type="InterPro" id="IPR000182">
    <property type="entry name" value="GNAT_dom"/>
</dbReference>
<reference evidence="2 3" key="1">
    <citation type="submission" date="2021-06" db="EMBL/GenBank/DDBJ databases">
        <authorList>
            <person name="Sun Q."/>
            <person name="Li D."/>
        </authorList>
    </citation>
    <scope>NUCLEOTIDE SEQUENCE [LARGE SCALE GENOMIC DNA]</scope>
    <source>
        <strain evidence="2 3">MSJ-11</strain>
    </source>
</reference>
<dbReference type="PANTHER" id="PTHR43415">
    <property type="entry name" value="SPERMIDINE N(1)-ACETYLTRANSFERASE"/>
    <property type="match status" value="1"/>
</dbReference>
<gene>
    <name evidence="2" type="ORF">KQI86_12805</name>
</gene>
<sequence>MKKLLEGKKVKLTAIEKEDVTQFTQWYNDTHFMRNYDVISAVPKNSEEVLEMLNEIKGASDKYIFAIRHIENGEFIGVTGFENVLWNNGTALIYIGLGNEKYRGQGIGEEAMYLTMEFGFEELNFHKIYLYVLEYNKPAINLYEKLGFVKEGIFREFINRDSKRYDMYLYGILKTEWEENIKRKLI</sequence>
<protein>
    <submittedName>
        <fullName evidence="2">GNAT family N-acetyltransferase</fullName>
    </submittedName>
</protein>
<evidence type="ECO:0000313" key="2">
    <source>
        <dbReference type="EMBL" id="MBU5485217.1"/>
    </source>
</evidence>
<proteinExistence type="predicted"/>
<evidence type="ECO:0000313" key="3">
    <source>
        <dbReference type="Proteomes" id="UP000726170"/>
    </source>
</evidence>
<dbReference type="EMBL" id="JAHLQF010000003">
    <property type="protein sequence ID" value="MBU5485217.1"/>
    <property type="molecule type" value="Genomic_DNA"/>
</dbReference>
<dbReference type="PROSITE" id="PS51186">
    <property type="entry name" value="GNAT"/>
    <property type="match status" value="1"/>
</dbReference>
<comment type="caution">
    <text evidence="2">The sequence shown here is derived from an EMBL/GenBank/DDBJ whole genome shotgun (WGS) entry which is preliminary data.</text>
</comment>
<dbReference type="Pfam" id="PF13302">
    <property type="entry name" value="Acetyltransf_3"/>
    <property type="match status" value="1"/>
</dbReference>
<dbReference type="Proteomes" id="UP000726170">
    <property type="component" value="Unassembled WGS sequence"/>
</dbReference>
<feature type="domain" description="N-acetyltransferase" evidence="1">
    <location>
        <begin position="10"/>
        <end position="172"/>
    </location>
</feature>
<evidence type="ECO:0000259" key="1">
    <source>
        <dbReference type="PROSITE" id="PS51186"/>
    </source>
</evidence>
<organism evidence="2 3">
    <name type="scientific">Clostridium mobile</name>
    <dbReference type="NCBI Taxonomy" id="2841512"/>
    <lineage>
        <taxon>Bacteria</taxon>
        <taxon>Bacillati</taxon>
        <taxon>Bacillota</taxon>
        <taxon>Clostridia</taxon>
        <taxon>Eubacteriales</taxon>
        <taxon>Clostridiaceae</taxon>
        <taxon>Clostridium</taxon>
    </lineage>
</organism>
<dbReference type="RefSeq" id="WP_216439778.1">
    <property type="nucleotide sequence ID" value="NZ_JAHLQF010000003.1"/>
</dbReference>